<feature type="compositionally biased region" description="Basic and acidic residues" evidence="1">
    <location>
        <begin position="152"/>
        <end position="164"/>
    </location>
</feature>
<accession>A0A8H7TY72</accession>
<protein>
    <submittedName>
        <fullName evidence="2">Uncharacterized protein</fullName>
    </submittedName>
</protein>
<evidence type="ECO:0000256" key="1">
    <source>
        <dbReference type="SAM" id="MobiDB-lite"/>
    </source>
</evidence>
<evidence type="ECO:0000313" key="2">
    <source>
        <dbReference type="EMBL" id="KAF9805358.1"/>
    </source>
</evidence>
<dbReference type="InterPro" id="IPR053203">
    <property type="entry name" value="Cisplatin_resist-associated"/>
</dbReference>
<gene>
    <name evidence="2" type="ORF">IEO21_09081</name>
</gene>
<proteinExistence type="predicted"/>
<feature type="compositionally biased region" description="Basic and acidic residues" evidence="1">
    <location>
        <begin position="192"/>
        <end position="205"/>
    </location>
</feature>
<comment type="caution">
    <text evidence="2">The sequence shown here is derived from an EMBL/GenBank/DDBJ whole genome shotgun (WGS) entry which is preliminary data.</text>
</comment>
<feature type="region of interest" description="Disordered" evidence="1">
    <location>
        <begin position="68"/>
        <end position="294"/>
    </location>
</feature>
<feature type="compositionally biased region" description="Basic residues" evidence="1">
    <location>
        <begin position="95"/>
        <end position="116"/>
    </location>
</feature>
<organism evidence="2 3">
    <name type="scientific">Rhodonia placenta</name>
    <dbReference type="NCBI Taxonomy" id="104341"/>
    <lineage>
        <taxon>Eukaryota</taxon>
        <taxon>Fungi</taxon>
        <taxon>Dikarya</taxon>
        <taxon>Basidiomycota</taxon>
        <taxon>Agaricomycotina</taxon>
        <taxon>Agaricomycetes</taxon>
        <taxon>Polyporales</taxon>
        <taxon>Adustoporiaceae</taxon>
        <taxon>Rhodonia</taxon>
    </lineage>
</organism>
<dbReference type="InterPro" id="IPR022024">
    <property type="entry name" value="DUF3602"/>
</dbReference>
<dbReference type="PANTHER" id="PTHR34693:SF1">
    <property type="entry name" value="PROTEIN PAR32"/>
    <property type="match status" value="1"/>
</dbReference>
<sequence length="294" mass="31499">MRLRECLHVSDPQALTTGRGGAGNIYSSSMARLISRVARPEDHPQTASLLADREAAEAEYERSVIRASEEAAKARKQSSGRGGAGNIARSQSKGPRSKSKSFSKARRSFSKSRRSKSRDEEGSQEPRSSMHSVGRGGAGNIQPGSPEEAEAIDQRDNVEMERALAGHPDGMHSTGRGGVANITPLSPGPDSPPHEHEHGPTEHTGRGGAGNIFRTRSRSESKNRSNSRGRTGLGQIWQRVRSKSRAPKEHEVIALDTQLQDMTISEANTSRESMQVPQGSQAGASGDPPQGGQE</sequence>
<reference evidence="2" key="1">
    <citation type="submission" date="2020-11" db="EMBL/GenBank/DDBJ databases">
        <authorList>
            <person name="Koelle M."/>
            <person name="Horta M.A.C."/>
            <person name="Nowrousian M."/>
            <person name="Ohm R.A."/>
            <person name="Benz P."/>
            <person name="Pilgard A."/>
        </authorList>
    </citation>
    <scope>NUCLEOTIDE SEQUENCE</scope>
    <source>
        <strain evidence="2">FPRL280</strain>
    </source>
</reference>
<dbReference type="AlphaFoldDB" id="A0A8H7TY72"/>
<reference evidence="2" key="2">
    <citation type="journal article" name="Front. Microbiol.">
        <title>Degradative Capacity of Two Strains of Rhodonia placenta: From Phenotype to Genotype.</title>
        <authorList>
            <person name="Kolle M."/>
            <person name="Horta M.A.C."/>
            <person name="Nowrousian M."/>
            <person name="Ohm R.A."/>
            <person name="Benz J.P."/>
            <person name="Pilgard A."/>
        </authorList>
    </citation>
    <scope>NUCLEOTIDE SEQUENCE</scope>
    <source>
        <strain evidence="2">FPRL280</strain>
    </source>
</reference>
<evidence type="ECO:0000313" key="3">
    <source>
        <dbReference type="Proteomes" id="UP000639403"/>
    </source>
</evidence>
<dbReference type="EMBL" id="JADOXO010000388">
    <property type="protein sequence ID" value="KAF9805358.1"/>
    <property type="molecule type" value="Genomic_DNA"/>
</dbReference>
<feature type="compositionally biased region" description="Polar residues" evidence="1">
    <location>
        <begin position="257"/>
        <end position="283"/>
    </location>
</feature>
<name>A0A8H7TY72_9APHY</name>
<dbReference type="Proteomes" id="UP000639403">
    <property type="component" value="Unassembled WGS sequence"/>
</dbReference>
<dbReference type="PANTHER" id="PTHR34693">
    <property type="entry name" value="PROTEIN PAR32"/>
    <property type="match status" value="1"/>
</dbReference>
<dbReference type="Pfam" id="PF12223">
    <property type="entry name" value="DUF3602"/>
    <property type="match status" value="2"/>
</dbReference>